<reference evidence="2" key="1">
    <citation type="journal article" date="2014" name="Int. J. Syst. Evol. Microbiol.">
        <title>Complete genome sequence of Corynebacterium casei LMG S-19264T (=DSM 44701T), isolated from a smear-ripened cheese.</title>
        <authorList>
            <consortium name="US DOE Joint Genome Institute (JGI-PGF)"/>
            <person name="Walter F."/>
            <person name="Albersmeier A."/>
            <person name="Kalinowski J."/>
            <person name="Ruckert C."/>
        </authorList>
    </citation>
    <scope>NUCLEOTIDE SEQUENCE</scope>
    <source>
        <strain evidence="2">JCM 4335</strain>
    </source>
</reference>
<name>A0A918B3V8_9ACTN</name>
<dbReference type="AlphaFoldDB" id="A0A918B3V8"/>
<sequence>MAAVILTAAREGGEGGTAGSPRSLLLLGSRILMRMRMRRGAVVALTTSALFLTAACGGSSEKKDDQPKAAESGGSAEQKPAAAALTDAQMKAGLLEVADLPTGWKVEPAASSDDRPQAEKPECRPLALLMSAKIDGATMGGNREFARGNDSAMLAQQIFTYADGAAATAFVKSVTDAIGPCATFTTAQDGEKMTITSQKLTVPQVGEEAVGVRLTMDIPQLGMKLESDVLVARQGAGLTRLAYVPMGGKPDHSAFEDLAKRGGDKFAKGAQG</sequence>
<comment type="caution">
    <text evidence="2">The sequence shown here is derived from an EMBL/GenBank/DDBJ whole genome shotgun (WGS) entry which is preliminary data.</text>
</comment>
<keyword evidence="2" id="KW-0449">Lipoprotein</keyword>
<dbReference type="Proteomes" id="UP000654123">
    <property type="component" value="Unassembled WGS sequence"/>
</dbReference>
<feature type="region of interest" description="Disordered" evidence="1">
    <location>
        <begin position="57"/>
        <end position="83"/>
    </location>
</feature>
<proteinExistence type="predicted"/>
<evidence type="ECO:0000313" key="3">
    <source>
        <dbReference type="Proteomes" id="UP000654123"/>
    </source>
</evidence>
<evidence type="ECO:0000256" key="1">
    <source>
        <dbReference type="SAM" id="MobiDB-lite"/>
    </source>
</evidence>
<accession>A0A918B3V8</accession>
<protein>
    <submittedName>
        <fullName evidence="2">Lipoprotein</fullName>
    </submittedName>
</protein>
<keyword evidence="3" id="KW-1185">Reference proteome</keyword>
<reference evidence="2" key="2">
    <citation type="submission" date="2020-09" db="EMBL/GenBank/DDBJ databases">
        <authorList>
            <person name="Sun Q."/>
            <person name="Ohkuma M."/>
        </authorList>
    </citation>
    <scope>NUCLEOTIDE SEQUENCE</scope>
    <source>
        <strain evidence="2">JCM 4335</strain>
    </source>
</reference>
<organism evidence="2 3">
    <name type="scientific">Streptomyces roseolilacinus</name>
    <dbReference type="NCBI Taxonomy" id="66904"/>
    <lineage>
        <taxon>Bacteria</taxon>
        <taxon>Bacillati</taxon>
        <taxon>Actinomycetota</taxon>
        <taxon>Actinomycetes</taxon>
        <taxon>Kitasatosporales</taxon>
        <taxon>Streptomycetaceae</taxon>
        <taxon>Streptomyces</taxon>
    </lineage>
</organism>
<evidence type="ECO:0000313" key="2">
    <source>
        <dbReference type="EMBL" id="GGQ14909.1"/>
    </source>
</evidence>
<gene>
    <name evidence="2" type="ORF">GCM10010249_36750</name>
</gene>
<dbReference type="EMBL" id="BMSV01000007">
    <property type="protein sequence ID" value="GGQ14909.1"/>
    <property type="molecule type" value="Genomic_DNA"/>
</dbReference>